<dbReference type="EMBL" id="FTPD01000005">
    <property type="protein sequence ID" value="SIT53561.1"/>
    <property type="molecule type" value="Genomic_DNA"/>
</dbReference>
<accession>A0A1R3V0Y9</accession>
<dbReference type="RefSeq" id="WP_077373600.1">
    <property type="nucleotide sequence ID" value="NZ_FTPD01000005.1"/>
</dbReference>
<dbReference type="STRING" id="1631249.BQ8794_130045"/>
<proteinExistence type="predicted"/>
<dbReference type="Pfam" id="PF14907">
    <property type="entry name" value="NTP_transf_5"/>
    <property type="match status" value="1"/>
</dbReference>
<sequence length="333" mass="37515">MKPTRDALEALIAGLSGRLVVTADWQAVIALANHTLLTPVLFATLAHTGQLDRLPEDVGQYLQFIYRCNRERNLRLRSQLNEAVAALNQGGVVPVLLKGAVPLFLSSSGRVPDRIMSDLDLAVETAKEGAARACLAKLGYAEVTVDGGMARPQDVGLLELRPYREIDREPPRLARRHGLRAKIPAPQSRALHWIMHDLIKEADYWRGRTDFRHLYDLAQLAEQHKLDWAVLRTSLPDQNARNAFDTQLLALRHFFGVRVPAQYVRRPLVRFQHWRRVFPLYHPALGVPLRLVGNSLWGMWRLLHGDGLGRRSPLDFGRRATSILLDGDLGSKV</sequence>
<protein>
    <recommendedName>
        <fullName evidence="3">Nucleotidyltransferase family protein</fullName>
    </recommendedName>
</protein>
<evidence type="ECO:0000313" key="1">
    <source>
        <dbReference type="EMBL" id="SIT53561.1"/>
    </source>
</evidence>
<dbReference type="AlphaFoldDB" id="A0A1R3V0Y9"/>
<evidence type="ECO:0000313" key="2">
    <source>
        <dbReference type="Proteomes" id="UP000188388"/>
    </source>
</evidence>
<organism evidence="1 2">
    <name type="scientific">Mesorhizobium prunaredense</name>
    <dbReference type="NCBI Taxonomy" id="1631249"/>
    <lineage>
        <taxon>Bacteria</taxon>
        <taxon>Pseudomonadati</taxon>
        <taxon>Pseudomonadota</taxon>
        <taxon>Alphaproteobacteria</taxon>
        <taxon>Hyphomicrobiales</taxon>
        <taxon>Phyllobacteriaceae</taxon>
        <taxon>Mesorhizobium</taxon>
    </lineage>
</organism>
<evidence type="ECO:0008006" key="3">
    <source>
        <dbReference type="Google" id="ProtNLM"/>
    </source>
</evidence>
<reference evidence="2" key="1">
    <citation type="submission" date="2017-01" db="EMBL/GenBank/DDBJ databases">
        <authorList>
            <person name="Brunel B."/>
        </authorList>
    </citation>
    <scope>NUCLEOTIDE SEQUENCE [LARGE SCALE GENOMIC DNA]</scope>
</reference>
<keyword evidence="2" id="KW-1185">Reference proteome</keyword>
<dbReference type="Proteomes" id="UP000188388">
    <property type="component" value="Unassembled WGS sequence"/>
</dbReference>
<gene>
    <name evidence="1" type="ORF">BQ8794_130045</name>
</gene>
<dbReference type="InterPro" id="IPR039498">
    <property type="entry name" value="NTP_transf_5"/>
</dbReference>
<name>A0A1R3V0Y9_9HYPH</name>